<dbReference type="AlphaFoldDB" id="A0A371H2L2"/>
<keyword evidence="2" id="KW-1185">Reference proteome</keyword>
<sequence>MSPYRIIFGKACHLPEAQLQELEELRLEAYENSCIYKQREFQVDQKVLLFNSRSRITVELQDELTRNTFQANGKQLKIFHEGPTTIVDGEHLSNRTGHDGWHHLRPTLMASMP</sequence>
<evidence type="ECO:0000313" key="2">
    <source>
        <dbReference type="Proteomes" id="UP000257109"/>
    </source>
</evidence>
<proteinExistence type="predicted"/>
<evidence type="ECO:0000313" key="1">
    <source>
        <dbReference type="EMBL" id="RDX97054.1"/>
    </source>
</evidence>
<dbReference type="Proteomes" id="UP000257109">
    <property type="component" value="Unassembled WGS sequence"/>
</dbReference>
<organism evidence="1 2">
    <name type="scientific">Mucuna pruriens</name>
    <name type="common">Velvet bean</name>
    <name type="synonym">Dolichos pruriens</name>
    <dbReference type="NCBI Taxonomy" id="157652"/>
    <lineage>
        <taxon>Eukaryota</taxon>
        <taxon>Viridiplantae</taxon>
        <taxon>Streptophyta</taxon>
        <taxon>Embryophyta</taxon>
        <taxon>Tracheophyta</taxon>
        <taxon>Spermatophyta</taxon>
        <taxon>Magnoliopsida</taxon>
        <taxon>eudicotyledons</taxon>
        <taxon>Gunneridae</taxon>
        <taxon>Pentapetalae</taxon>
        <taxon>rosids</taxon>
        <taxon>fabids</taxon>
        <taxon>Fabales</taxon>
        <taxon>Fabaceae</taxon>
        <taxon>Papilionoideae</taxon>
        <taxon>50 kb inversion clade</taxon>
        <taxon>NPAAA clade</taxon>
        <taxon>indigoferoid/millettioid clade</taxon>
        <taxon>Phaseoleae</taxon>
        <taxon>Mucuna</taxon>
    </lineage>
</organism>
<protein>
    <submittedName>
        <fullName evidence="1">Uncharacterized protein</fullName>
    </submittedName>
</protein>
<accession>A0A371H2L2</accession>
<name>A0A371H2L2_MUCPR</name>
<comment type="caution">
    <text evidence="1">The sequence shown here is derived from an EMBL/GenBank/DDBJ whole genome shotgun (WGS) entry which is preliminary data.</text>
</comment>
<dbReference type="EMBL" id="QJKJ01003745">
    <property type="protein sequence ID" value="RDX97054.1"/>
    <property type="molecule type" value="Genomic_DNA"/>
</dbReference>
<dbReference type="OrthoDB" id="1592968at2759"/>
<gene>
    <name evidence="1" type="ORF">CR513_20223</name>
</gene>
<feature type="non-terminal residue" evidence="1">
    <location>
        <position position="1"/>
    </location>
</feature>
<reference evidence="1" key="1">
    <citation type="submission" date="2018-05" db="EMBL/GenBank/DDBJ databases">
        <title>Draft genome of Mucuna pruriens seed.</title>
        <authorList>
            <person name="Nnadi N.E."/>
            <person name="Vos R."/>
            <person name="Hasami M.H."/>
            <person name="Devisetty U.K."/>
            <person name="Aguiy J.C."/>
        </authorList>
    </citation>
    <scope>NUCLEOTIDE SEQUENCE [LARGE SCALE GENOMIC DNA]</scope>
    <source>
        <strain evidence="1">JCA_2017</strain>
    </source>
</reference>